<evidence type="ECO:0000313" key="4">
    <source>
        <dbReference type="EMBL" id="TEB20738.1"/>
    </source>
</evidence>
<feature type="binding site" evidence="2">
    <location>
        <position position="194"/>
    </location>
    <ligand>
        <name>substrate</name>
    </ligand>
</feature>
<feature type="active site" description="Proton acceptor" evidence="1">
    <location>
        <position position="327"/>
    </location>
</feature>
<dbReference type="GO" id="GO:0030245">
    <property type="term" value="P:cellulose catabolic process"/>
    <property type="evidence" value="ECO:0007669"/>
    <property type="project" value="UniProtKB-KW"/>
</dbReference>
<dbReference type="EC" id="3.2.1.-" evidence="3"/>
<dbReference type="PIRSF" id="PIRSF001100">
    <property type="entry name" value="Beta_cellobiohydrolase"/>
    <property type="match status" value="1"/>
</dbReference>
<feature type="chain" id="PRO_5021510257" description="Glucanase" evidence="3">
    <location>
        <begin position="20"/>
        <end position="377"/>
    </location>
</feature>
<protein>
    <recommendedName>
        <fullName evidence="3">Glucanase</fullName>
        <ecNumber evidence="3">3.2.1.-</ecNumber>
    </recommendedName>
</protein>
<dbReference type="InterPro" id="IPR036434">
    <property type="entry name" value="Beta_cellobiohydrolase_sf"/>
</dbReference>
<feature type="binding site" evidence="2">
    <location>
        <position position="77"/>
    </location>
    <ligand>
        <name>substrate</name>
    </ligand>
</feature>
<dbReference type="GO" id="GO:0004553">
    <property type="term" value="F:hydrolase activity, hydrolyzing O-glycosyl compounds"/>
    <property type="evidence" value="ECO:0007669"/>
    <property type="project" value="InterPro"/>
</dbReference>
<accession>A0A4Y7SHQ1</accession>
<dbReference type="Gene3D" id="3.20.20.40">
    <property type="entry name" value="1, 4-beta cellobiohydrolase"/>
    <property type="match status" value="1"/>
</dbReference>
<comment type="similarity">
    <text evidence="3">Belongs to the glycosyl hydrolase family 6.</text>
</comment>
<evidence type="ECO:0000313" key="5">
    <source>
        <dbReference type="Proteomes" id="UP000298030"/>
    </source>
</evidence>
<dbReference type="PRINTS" id="PR00733">
    <property type="entry name" value="GLHYDRLASE6"/>
</dbReference>
<feature type="binding site" evidence="2">
    <location>
        <position position="236"/>
    </location>
    <ligand>
        <name>substrate</name>
    </ligand>
</feature>
<evidence type="ECO:0000256" key="3">
    <source>
        <dbReference type="RuleBase" id="RU361186"/>
    </source>
</evidence>
<reference evidence="4 5" key="1">
    <citation type="journal article" date="2019" name="Nat. Ecol. Evol.">
        <title>Megaphylogeny resolves global patterns of mushroom evolution.</title>
        <authorList>
            <person name="Varga T."/>
            <person name="Krizsan K."/>
            <person name="Foldi C."/>
            <person name="Dima B."/>
            <person name="Sanchez-Garcia M."/>
            <person name="Sanchez-Ramirez S."/>
            <person name="Szollosi G.J."/>
            <person name="Szarkandi J.G."/>
            <person name="Papp V."/>
            <person name="Albert L."/>
            <person name="Andreopoulos W."/>
            <person name="Angelini C."/>
            <person name="Antonin V."/>
            <person name="Barry K.W."/>
            <person name="Bougher N.L."/>
            <person name="Buchanan P."/>
            <person name="Buyck B."/>
            <person name="Bense V."/>
            <person name="Catcheside P."/>
            <person name="Chovatia M."/>
            <person name="Cooper J."/>
            <person name="Damon W."/>
            <person name="Desjardin D."/>
            <person name="Finy P."/>
            <person name="Geml J."/>
            <person name="Haridas S."/>
            <person name="Hughes K."/>
            <person name="Justo A."/>
            <person name="Karasinski D."/>
            <person name="Kautmanova I."/>
            <person name="Kiss B."/>
            <person name="Kocsube S."/>
            <person name="Kotiranta H."/>
            <person name="LaButti K.M."/>
            <person name="Lechner B.E."/>
            <person name="Liimatainen K."/>
            <person name="Lipzen A."/>
            <person name="Lukacs Z."/>
            <person name="Mihaltcheva S."/>
            <person name="Morgado L.N."/>
            <person name="Niskanen T."/>
            <person name="Noordeloos M.E."/>
            <person name="Ohm R.A."/>
            <person name="Ortiz-Santana B."/>
            <person name="Ovrebo C."/>
            <person name="Racz N."/>
            <person name="Riley R."/>
            <person name="Savchenko A."/>
            <person name="Shiryaev A."/>
            <person name="Soop K."/>
            <person name="Spirin V."/>
            <person name="Szebenyi C."/>
            <person name="Tomsovsky M."/>
            <person name="Tulloss R.E."/>
            <person name="Uehling J."/>
            <person name="Grigoriev I.V."/>
            <person name="Vagvolgyi C."/>
            <person name="Papp T."/>
            <person name="Martin F.M."/>
            <person name="Miettinen O."/>
            <person name="Hibbett D.S."/>
            <person name="Nagy L.G."/>
        </authorList>
    </citation>
    <scope>NUCLEOTIDE SEQUENCE [LARGE SCALE GENOMIC DNA]</scope>
    <source>
        <strain evidence="4 5">FP101781</strain>
    </source>
</reference>
<feature type="active site" description="Proton donor" evidence="1">
    <location>
        <position position="149"/>
    </location>
</feature>
<dbReference type="PANTHER" id="PTHR34876">
    <property type="match status" value="1"/>
</dbReference>
<dbReference type="PANTHER" id="PTHR34876:SF10">
    <property type="entry name" value="GLUCANASE"/>
    <property type="match status" value="1"/>
</dbReference>
<dbReference type="EMBL" id="QPFP01000132">
    <property type="protein sequence ID" value="TEB20738.1"/>
    <property type="molecule type" value="Genomic_DNA"/>
</dbReference>
<organism evidence="4 5">
    <name type="scientific">Coprinellus micaceus</name>
    <name type="common">Glistening ink-cap mushroom</name>
    <name type="synonym">Coprinus micaceus</name>
    <dbReference type="NCBI Taxonomy" id="71717"/>
    <lineage>
        <taxon>Eukaryota</taxon>
        <taxon>Fungi</taxon>
        <taxon>Dikarya</taxon>
        <taxon>Basidiomycota</taxon>
        <taxon>Agaricomycotina</taxon>
        <taxon>Agaricomycetes</taxon>
        <taxon>Agaricomycetidae</taxon>
        <taxon>Agaricales</taxon>
        <taxon>Agaricineae</taxon>
        <taxon>Psathyrellaceae</taxon>
        <taxon>Coprinellus</taxon>
    </lineage>
</organism>
<comment type="caution">
    <text evidence="4">The sequence shown here is derived from an EMBL/GenBank/DDBJ whole genome shotgun (WGS) entry which is preliminary data.</text>
</comment>
<sequence length="377" mass="41382">MKYLAFLAAVLAVAPTALAVPKPAPAADANPYVGVSPYAPKSYAKKLEETIKYFKGEKDHVNAGRTRTVQKIPTFAWVSKSADPLVKEALAEQSKSRKKQLVQLVASDGEFHLSDDGLNKYKKYIDDVAAQLSTTDAAKLKFTIVLEPDSLGNLITNMGVEKCANAADAYREGISYAIAKLQFSNAALYIDAAHGGWLGWNDNLAPSAQVYAEVLAAAQEINPSAKVRGLAINVSNYNQYVSDPREPYTEWNNSWDEYHYVNELTPHLLEAGYPAHFIVDQGIRTAWSQWCNIRNAGFGIRPTADQKVLNNTNVDAIVWVKPGGESDGTSDTEAVRFDENCRSEVAHVPAPEAGEWFNDFVVNLVKNADPPLKQSLF</sequence>
<keyword evidence="3" id="KW-0326">Glycosidase</keyword>
<feature type="signal peptide" evidence="3">
    <location>
        <begin position="1"/>
        <end position="19"/>
    </location>
</feature>
<keyword evidence="3" id="KW-0119">Carbohydrate metabolism</keyword>
<gene>
    <name evidence="4" type="ORF">FA13DRAFT_1766783</name>
</gene>
<evidence type="ECO:0000256" key="1">
    <source>
        <dbReference type="PIRSR" id="PIRSR001100-1"/>
    </source>
</evidence>
<proteinExistence type="inferred from homology"/>
<evidence type="ECO:0000256" key="2">
    <source>
        <dbReference type="PIRSR" id="PIRSR001100-2"/>
    </source>
</evidence>
<dbReference type="AlphaFoldDB" id="A0A4Y7SHQ1"/>
<keyword evidence="3 4" id="KW-0378">Hydrolase</keyword>
<feature type="binding site" evidence="2">
    <location>
        <position position="197"/>
    </location>
    <ligand>
        <name>substrate</name>
    </ligand>
</feature>
<keyword evidence="3" id="KW-0732">Signal</keyword>
<dbReference type="SUPFAM" id="SSF51989">
    <property type="entry name" value="Glycosyl hydrolases family 6, cellulases"/>
    <property type="match status" value="1"/>
</dbReference>
<dbReference type="OrthoDB" id="64893at2759"/>
<dbReference type="InterPro" id="IPR016288">
    <property type="entry name" value="Beta_cellobiohydrolase"/>
</dbReference>
<keyword evidence="5" id="KW-1185">Reference proteome</keyword>
<keyword evidence="3" id="KW-0624">Polysaccharide degradation</keyword>
<dbReference type="Proteomes" id="UP000298030">
    <property type="component" value="Unassembled WGS sequence"/>
</dbReference>
<keyword evidence="3" id="KW-0136">Cellulose degradation</keyword>
<name>A0A4Y7SHQ1_COPMI</name>
<feature type="binding site" evidence="2">
    <location>
        <position position="290"/>
    </location>
    <ligand>
        <name>substrate</name>
    </ligand>
</feature>
<dbReference type="STRING" id="71717.A0A4Y7SHQ1"/>
<feature type="binding site" evidence="2">
    <location>
        <position position="321"/>
    </location>
    <ligand>
        <name>substrate</name>
    </ligand>
</feature>
<feature type="binding site" evidence="2">
    <location>
        <position position="325"/>
    </location>
    <ligand>
        <name>substrate</name>
    </ligand>
</feature>
<dbReference type="Pfam" id="PF01341">
    <property type="entry name" value="Glyco_hydro_6"/>
    <property type="match status" value="1"/>
</dbReference>